<dbReference type="RefSeq" id="WP_259611677.1">
    <property type="nucleotide sequence ID" value="NZ_CP091139.2"/>
</dbReference>
<organism evidence="2 3">
    <name type="scientific">Microbacterium elymi</name>
    <dbReference type="NCBI Taxonomy" id="2909587"/>
    <lineage>
        <taxon>Bacteria</taxon>
        <taxon>Bacillati</taxon>
        <taxon>Actinomycetota</taxon>
        <taxon>Actinomycetes</taxon>
        <taxon>Micrococcales</taxon>
        <taxon>Microbacteriaceae</taxon>
        <taxon>Microbacterium</taxon>
    </lineage>
</organism>
<evidence type="ECO:0008006" key="4">
    <source>
        <dbReference type="Google" id="ProtNLM"/>
    </source>
</evidence>
<evidence type="ECO:0000313" key="3">
    <source>
        <dbReference type="Proteomes" id="UP001054811"/>
    </source>
</evidence>
<keyword evidence="1" id="KW-0472">Membrane</keyword>
<sequence>MAYVGDALARALPMILAVALTLGTLVCAAIGVVRARRGPVQGLARDVARWLPVGFTLAQGILFVWMTQDLYGDEATFLVPLLLLGISVAATVLVLVWTRTRRRHSHSGPGRVTDRIKARDA</sequence>
<keyword evidence="3" id="KW-1185">Reference proteome</keyword>
<protein>
    <recommendedName>
        <fullName evidence="4">Integral membrane protein</fullName>
    </recommendedName>
</protein>
<proteinExistence type="predicted"/>
<accession>A0ABY5NIW7</accession>
<name>A0ABY5NIW7_9MICO</name>
<reference evidence="2" key="1">
    <citation type="submission" date="2022-01" db="EMBL/GenBank/DDBJ databases">
        <title>Microbacterium eymi and Microbacterium rhizovicinus sp. nov., isolated from the rhizospheric soil of Elymus tsukushiensis, a plant native to the Dokdo Islands, Republic of Korea.</title>
        <authorList>
            <person name="Hwang Y.J."/>
        </authorList>
    </citation>
    <scope>NUCLEOTIDE SEQUENCE</scope>
    <source>
        <strain evidence="2">KUDC0405</strain>
    </source>
</reference>
<dbReference type="EMBL" id="CP091139">
    <property type="protein sequence ID" value="UUT35127.1"/>
    <property type="molecule type" value="Genomic_DNA"/>
</dbReference>
<evidence type="ECO:0000256" key="1">
    <source>
        <dbReference type="SAM" id="Phobius"/>
    </source>
</evidence>
<gene>
    <name evidence="2" type="ORF">L2X98_33270</name>
</gene>
<feature type="transmembrane region" description="Helical" evidence="1">
    <location>
        <begin position="47"/>
        <end position="65"/>
    </location>
</feature>
<keyword evidence="1" id="KW-0812">Transmembrane</keyword>
<dbReference type="Proteomes" id="UP001054811">
    <property type="component" value="Chromosome"/>
</dbReference>
<feature type="transmembrane region" description="Helical" evidence="1">
    <location>
        <begin position="12"/>
        <end position="35"/>
    </location>
</feature>
<keyword evidence="1" id="KW-1133">Transmembrane helix</keyword>
<evidence type="ECO:0000313" key="2">
    <source>
        <dbReference type="EMBL" id="UUT35127.1"/>
    </source>
</evidence>
<feature type="transmembrane region" description="Helical" evidence="1">
    <location>
        <begin position="77"/>
        <end position="97"/>
    </location>
</feature>